<dbReference type="OrthoDB" id="778454at2759"/>
<dbReference type="RefSeq" id="XP_035548726.1">
    <property type="nucleotide sequence ID" value="XM_035692833.1"/>
</dbReference>
<feature type="region of interest" description="Disordered" evidence="1">
    <location>
        <begin position="1"/>
        <end position="30"/>
    </location>
</feature>
<proteinExistence type="predicted"/>
<dbReference type="AlphaFoldDB" id="A0A6P9EMP8"/>
<evidence type="ECO:0000313" key="3">
    <source>
        <dbReference type="RefSeq" id="XP_035548726.1"/>
    </source>
</evidence>
<keyword evidence="2" id="KW-1185">Reference proteome</keyword>
<dbReference type="InParanoid" id="A0A6P9EMP8"/>
<dbReference type="KEGG" id="jre:118349215"/>
<evidence type="ECO:0000313" key="2">
    <source>
        <dbReference type="Proteomes" id="UP000235220"/>
    </source>
</evidence>
<gene>
    <name evidence="3" type="primary">LOC118349215</name>
</gene>
<organism evidence="2 3">
    <name type="scientific">Juglans regia</name>
    <name type="common">English walnut</name>
    <dbReference type="NCBI Taxonomy" id="51240"/>
    <lineage>
        <taxon>Eukaryota</taxon>
        <taxon>Viridiplantae</taxon>
        <taxon>Streptophyta</taxon>
        <taxon>Embryophyta</taxon>
        <taxon>Tracheophyta</taxon>
        <taxon>Spermatophyta</taxon>
        <taxon>Magnoliopsida</taxon>
        <taxon>eudicotyledons</taxon>
        <taxon>Gunneridae</taxon>
        <taxon>Pentapetalae</taxon>
        <taxon>rosids</taxon>
        <taxon>fabids</taxon>
        <taxon>Fagales</taxon>
        <taxon>Juglandaceae</taxon>
        <taxon>Juglans</taxon>
    </lineage>
</organism>
<dbReference type="PANTHER" id="PTHR33067:SF32">
    <property type="entry name" value="ASPARTIC PEPTIDASE DDI1-TYPE DOMAIN-CONTAINING PROTEIN"/>
    <property type="match status" value="1"/>
</dbReference>
<dbReference type="GeneID" id="118349215"/>
<accession>A0A6P9EMP8</accession>
<name>A0A6P9EMP8_JUGRE</name>
<feature type="compositionally biased region" description="Basic and acidic residues" evidence="1">
    <location>
        <begin position="20"/>
        <end position="30"/>
    </location>
</feature>
<dbReference type="InterPro" id="IPR021109">
    <property type="entry name" value="Peptidase_aspartic_dom_sf"/>
</dbReference>
<protein>
    <submittedName>
        <fullName evidence="3">Uncharacterized protein LOC118349215</fullName>
    </submittedName>
</protein>
<dbReference type="Proteomes" id="UP000235220">
    <property type="component" value="Chromosome 8"/>
</dbReference>
<evidence type="ECO:0000256" key="1">
    <source>
        <dbReference type="SAM" id="MobiDB-lite"/>
    </source>
</evidence>
<reference evidence="3" key="1">
    <citation type="submission" date="2025-08" db="UniProtKB">
        <authorList>
            <consortium name="RefSeq"/>
        </authorList>
    </citation>
    <scope>IDENTIFICATION</scope>
    <source>
        <tissue evidence="3">Leaves</tissue>
    </source>
</reference>
<dbReference type="Gene3D" id="2.40.70.10">
    <property type="entry name" value="Acid Proteases"/>
    <property type="match status" value="1"/>
</dbReference>
<sequence>MTMDTQVVAPTPEDATETNEAEKEPEVMRPELKKHKFGDPGSLHISIMIAESRIGRALLDWGSSVKLLLFSVYEQLGLGELKNTSIKLQLPERSVKQLATTIYQAPVILGCPFLATFNALINCRSGVLKLTFGNMTLEMNVFNTCKMHGDCDESDVHAVEVISELKEIKREAYDNSRLANERMKALHDKKILDKHLVPD</sequence>
<dbReference type="PANTHER" id="PTHR33067">
    <property type="entry name" value="RNA-DIRECTED DNA POLYMERASE-RELATED"/>
    <property type="match status" value="1"/>
</dbReference>